<name>A0A645B4I6_9ZZZZ</name>
<dbReference type="EMBL" id="VSSQ01017547">
    <property type="protein sequence ID" value="MPM59958.1"/>
    <property type="molecule type" value="Genomic_DNA"/>
</dbReference>
<comment type="caution">
    <text evidence="1">The sequence shown here is derived from an EMBL/GenBank/DDBJ whole genome shotgun (WGS) entry which is preliminary data.</text>
</comment>
<sequence>MEGIVTNLVEVVPDGQIEVRALAELVVLDQVEDKVG</sequence>
<reference evidence="1" key="1">
    <citation type="submission" date="2019-08" db="EMBL/GenBank/DDBJ databases">
        <authorList>
            <person name="Kucharzyk K."/>
            <person name="Murdoch R.W."/>
            <person name="Higgins S."/>
            <person name="Loffler F."/>
        </authorList>
    </citation>
    <scope>NUCLEOTIDE SEQUENCE</scope>
</reference>
<dbReference type="AlphaFoldDB" id="A0A645B4I6"/>
<gene>
    <name evidence="1" type="ORF">SDC9_106804</name>
</gene>
<proteinExistence type="predicted"/>
<evidence type="ECO:0000313" key="1">
    <source>
        <dbReference type="EMBL" id="MPM59958.1"/>
    </source>
</evidence>
<organism evidence="1">
    <name type="scientific">bioreactor metagenome</name>
    <dbReference type="NCBI Taxonomy" id="1076179"/>
    <lineage>
        <taxon>unclassified sequences</taxon>
        <taxon>metagenomes</taxon>
        <taxon>ecological metagenomes</taxon>
    </lineage>
</organism>
<protein>
    <submittedName>
        <fullName evidence="1">Uncharacterized protein</fullName>
    </submittedName>
</protein>
<accession>A0A645B4I6</accession>